<name>A0A7G6VQM7_9SPHN</name>
<dbReference type="Proteomes" id="UP000515297">
    <property type="component" value="Chromosome"/>
</dbReference>
<feature type="repeat" description="ANK" evidence="3">
    <location>
        <begin position="89"/>
        <end position="121"/>
    </location>
</feature>
<protein>
    <submittedName>
        <fullName evidence="5">Ankyrin repeat domain-containing protein</fullName>
    </submittedName>
</protein>
<dbReference type="PANTHER" id="PTHR24198">
    <property type="entry name" value="ANKYRIN REPEAT AND PROTEIN KINASE DOMAIN-CONTAINING PROTEIN"/>
    <property type="match status" value="1"/>
</dbReference>
<feature type="repeat" description="ANK" evidence="3">
    <location>
        <begin position="256"/>
        <end position="288"/>
    </location>
</feature>
<keyword evidence="2 3" id="KW-0040">ANK repeat</keyword>
<accession>A0A7G6VQM7</accession>
<dbReference type="PANTHER" id="PTHR24198:SF165">
    <property type="entry name" value="ANKYRIN REPEAT-CONTAINING PROTEIN-RELATED"/>
    <property type="match status" value="1"/>
</dbReference>
<evidence type="ECO:0000313" key="5">
    <source>
        <dbReference type="EMBL" id="QNE04042.1"/>
    </source>
</evidence>
<dbReference type="Pfam" id="PF12796">
    <property type="entry name" value="Ank_2"/>
    <property type="match status" value="3"/>
</dbReference>
<dbReference type="SUPFAM" id="SSF48403">
    <property type="entry name" value="Ankyrin repeat"/>
    <property type="match status" value="2"/>
</dbReference>
<dbReference type="SMART" id="SM00248">
    <property type="entry name" value="ANK"/>
    <property type="match status" value="10"/>
</dbReference>
<feature type="repeat" description="ANK" evidence="3">
    <location>
        <begin position="155"/>
        <end position="187"/>
    </location>
</feature>
<feature type="repeat" description="ANK" evidence="3">
    <location>
        <begin position="56"/>
        <end position="88"/>
    </location>
</feature>
<reference evidence="5 6" key="1">
    <citation type="submission" date="2020-08" db="EMBL/GenBank/DDBJ databases">
        <authorList>
            <person name="Liu G."/>
            <person name="Sun C."/>
        </authorList>
    </citation>
    <scope>NUCLEOTIDE SEQUENCE [LARGE SCALE GENOMIC DNA]</scope>
    <source>
        <strain evidence="5 6">OT19</strain>
    </source>
</reference>
<evidence type="ECO:0000313" key="6">
    <source>
        <dbReference type="Proteomes" id="UP000515297"/>
    </source>
</evidence>
<sequence length="443" mass="45533">MPRRIALLAACALIGAANPARADDGRALEAAVRVGDLASARSALTQNADPDARLAYAATPLALAVDRQDAAMVELLLDHDADPNFADAEGLAPLALACELGNETIIIDLLDAGASFDAPAPDGSLPLARCARFAAAATVAQMLAGGADARAFDERGQTALMWAASTGKVSAMRMLLDAGADANRVTDNGFTPLFFAIKSKSSEAAQVMLDAGADTGFVGPEDTSALQLALYQQSWDAVALLLKSGSEFDLRAIDRNGERPLHVAAAAGADELVTLLLDKGADPNGLTGPARVTWVTEANFGVPPPPVPPRPPLISAAEKGQATTMRQLVAGGADPAFVAENGTNVVLAAATGGNADALEYALALAPDVNVTDRGGMTALHLVLSGGMKPGLPAMLRVLRDHCARTDLASERGQTADQIAEQGLTEVRTIYESVFTGPQANPAC</sequence>
<dbReference type="PROSITE" id="PS50088">
    <property type="entry name" value="ANK_REPEAT"/>
    <property type="match status" value="5"/>
</dbReference>
<keyword evidence="4" id="KW-0732">Signal</keyword>
<dbReference type="EMBL" id="CP060052">
    <property type="protein sequence ID" value="QNE04042.1"/>
    <property type="molecule type" value="Genomic_DNA"/>
</dbReference>
<keyword evidence="1" id="KW-0677">Repeat</keyword>
<gene>
    <name evidence="5" type="ORF">H4O24_08405</name>
</gene>
<feature type="signal peptide" evidence="4">
    <location>
        <begin position="1"/>
        <end position="22"/>
    </location>
</feature>
<evidence type="ECO:0000256" key="2">
    <source>
        <dbReference type="ARBA" id="ARBA00023043"/>
    </source>
</evidence>
<dbReference type="InterPro" id="IPR036770">
    <property type="entry name" value="Ankyrin_rpt-contain_sf"/>
</dbReference>
<dbReference type="Pfam" id="PF00023">
    <property type="entry name" value="Ank"/>
    <property type="match status" value="1"/>
</dbReference>
<proteinExistence type="predicted"/>
<evidence type="ECO:0000256" key="4">
    <source>
        <dbReference type="SAM" id="SignalP"/>
    </source>
</evidence>
<dbReference type="RefSeq" id="WP_185883351.1">
    <property type="nucleotide sequence ID" value="NZ_CP060052.1"/>
</dbReference>
<dbReference type="InterPro" id="IPR002110">
    <property type="entry name" value="Ankyrin_rpt"/>
</dbReference>
<feature type="chain" id="PRO_5028803316" evidence="4">
    <location>
        <begin position="23"/>
        <end position="443"/>
    </location>
</feature>
<dbReference type="Gene3D" id="1.25.40.20">
    <property type="entry name" value="Ankyrin repeat-containing domain"/>
    <property type="match status" value="3"/>
</dbReference>
<feature type="repeat" description="ANK" evidence="3">
    <location>
        <begin position="188"/>
        <end position="220"/>
    </location>
</feature>
<evidence type="ECO:0000256" key="3">
    <source>
        <dbReference type="PROSITE-ProRule" id="PRU00023"/>
    </source>
</evidence>
<evidence type="ECO:0000256" key="1">
    <source>
        <dbReference type="ARBA" id="ARBA00022737"/>
    </source>
</evidence>
<organism evidence="5 6">
    <name type="scientific">Croceicoccus marinus</name>
    <dbReference type="NCBI Taxonomy" id="450378"/>
    <lineage>
        <taxon>Bacteria</taxon>
        <taxon>Pseudomonadati</taxon>
        <taxon>Pseudomonadota</taxon>
        <taxon>Alphaproteobacteria</taxon>
        <taxon>Sphingomonadales</taxon>
        <taxon>Erythrobacteraceae</taxon>
        <taxon>Croceicoccus</taxon>
    </lineage>
</organism>
<dbReference type="AlphaFoldDB" id="A0A7G6VQM7"/>
<dbReference type="PROSITE" id="PS50297">
    <property type="entry name" value="ANK_REP_REGION"/>
    <property type="match status" value="4"/>
</dbReference>